<evidence type="ECO:0000256" key="13">
    <source>
        <dbReference type="PROSITE-ProRule" id="PRU01371"/>
    </source>
</evidence>
<dbReference type="AlphaFoldDB" id="A0A8S1DGQ2"/>
<dbReference type="GO" id="GO:0006233">
    <property type="term" value="P:dTDP biosynthetic process"/>
    <property type="evidence" value="ECO:0007669"/>
    <property type="project" value="InterPro"/>
</dbReference>
<keyword evidence="9 13" id="KW-0863">Zinc-finger</keyword>
<dbReference type="Gene3D" id="3.40.50.300">
    <property type="entry name" value="P-loop containing nucleotide triphosphate hydrolases"/>
    <property type="match status" value="1"/>
</dbReference>
<dbReference type="EMBL" id="CADEPI010000202">
    <property type="protein sequence ID" value="CAB3380166.1"/>
    <property type="molecule type" value="Genomic_DNA"/>
</dbReference>
<evidence type="ECO:0000256" key="2">
    <source>
        <dbReference type="ARBA" id="ARBA00009776"/>
    </source>
</evidence>
<feature type="compositionally biased region" description="Low complexity" evidence="14">
    <location>
        <begin position="715"/>
        <end position="724"/>
    </location>
</feature>
<keyword evidence="11" id="KW-0862">Zinc</keyword>
<dbReference type="PROSITE" id="PS52027">
    <property type="entry name" value="ZF_C2HC_C3H"/>
    <property type="match status" value="2"/>
</dbReference>
<feature type="region of interest" description="Disordered" evidence="14">
    <location>
        <begin position="785"/>
        <end position="808"/>
    </location>
</feature>
<keyword evidence="12" id="KW-0067">ATP-binding</keyword>
<dbReference type="InterPro" id="IPR027417">
    <property type="entry name" value="P-loop_NTPase"/>
</dbReference>
<dbReference type="PANTHER" id="PTHR10344:SF1">
    <property type="entry name" value="THYMIDYLATE KINASE"/>
    <property type="match status" value="1"/>
</dbReference>
<feature type="region of interest" description="Disordered" evidence="14">
    <location>
        <begin position="419"/>
        <end position="568"/>
    </location>
</feature>
<feature type="compositionally biased region" description="Low complexity" evidence="14">
    <location>
        <begin position="460"/>
        <end position="483"/>
    </location>
</feature>
<dbReference type="GO" id="GO:0004550">
    <property type="term" value="F:nucleoside diphosphate kinase activity"/>
    <property type="evidence" value="ECO:0007669"/>
    <property type="project" value="TreeGrafter"/>
</dbReference>
<evidence type="ECO:0000256" key="11">
    <source>
        <dbReference type="ARBA" id="ARBA00022833"/>
    </source>
</evidence>
<dbReference type="Pfam" id="PF02223">
    <property type="entry name" value="Thymidylate_kin"/>
    <property type="match status" value="1"/>
</dbReference>
<evidence type="ECO:0000256" key="1">
    <source>
        <dbReference type="ARBA" id="ARBA00004992"/>
    </source>
</evidence>
<gene>
    <name evidence="17" type="ORF">CLODIP_2_CD08464</name>
</gene>
<dbReference type="Proteomes" id="UP000494165">
    <property type="component" value="Unassembled WGS sequence"/>
</dbReference>
<dbReference type="InterPro" id="IPR018095">
    <property type="entry name" value="Thymidylate_kin_CS"/>
</dbReference>
<feature type="compositionally biased region" description="Polar residues" evidence="14">
    <location>
        <begin position="499"/>
        <end position="542"/>
    </location>
</feature>
<dbReference type="PANTHER" id="PTHR10344">
    <property type="entry name" value="THYMIDYLATE KINASE"/>
    <property type="match status" value="1"/>
</dbReference>
<comment type="caution">
    <text evidence="17">The sequence shown here is derived from an EMBL/GenBank/DDBJ whole genome shotgun (WGS) entry which is preliminary data.</text>
</comment>
<dbReference type="InterPro" id="IPR049899">
    <property type="entry name" value="Znf_C2HC_C3H"/>
</dbReference>
<feature type="domain" description="G-patch" evidence="15">
    <location>
        <begin position="1"/>
        <end position="46"/>
    </location>
</feature>
<evidence type="ECO:0000313" key="17">
    <source>
        <dbReference type="EMBL" id="CAB3380166.1"/>
    </source>
</evidence>
<dbReference type="SUPFAM" id="SSF52540">
    <property type="entry name" value="P-loop containing nucleoside triphosphate hydrolases"/>
    <property type="match status" value="1"/>
</dbReference>
<feature type="compositionally biased region" description="Low complexity" evidence="14">
    <location>
        <begin position="427"/>
        <end position="449"/>
    </location>
</feature>
<reference evidence="17 18" key="1">
    <citation type="submission" date="2020-04" db="EMBL/GenBank/DDBJ databases">
        <authorList>
            <person name="Alioto T."/>
            <person name="Alioto T."/>
            <person name="Gomez Garrido J."/>
        </authorList>
    </citation>
    <scope>NUCLEOTIDE SEQUENCE [LARGE SCALE GENOMIC DNA]</scope>
</reference>
<sequence>MDFARAQLEKYGWKEGEGLGAQKTGISQAIKPSLKRDRLGLGADPAKEFTNTWWNQAFDEAAKKVKISVEEDTVVVKTVKKKKKKEKKVEPVKSTKKVYSNFVKSAVLEENKEVETTDKRITKPAEESKDDVLKTPLTDEQLFAACGGCDRVGKTTQSKLLVKALTELNIPAQHLPFPERSTRIGSVLNDYLANKEDVNDKAVHLLFSGNRWELESRMRKLLNYGTTLIVDRYAFSGVAYSAAKDGMSLDWCRQADVGLPKPDVVFLLHMGRDSLNQRPGFGEERYENHTFLSKVWENYQALKDQTFKEIHADKTVDDLHQILLEEAIKTTHPGQRRRSQRRLTSRSTSLPFCLSAGPLKQAAAMASLMHHPPPFTVLMEPSPPTHPPVSRLAQMQARFQQRQLIEKEQKLLQMLEDQQQRTIQRVSGRGSAGSNTSSGSGSSTNSTGRVRQLLEERRSMQSLSSSVSSMSSSRSQLSESKSMPTGWDRSYPLDPLKPKTNTTRAPVKPTTQRSSTLQAPVSMRPTTRTNRGPLHDSSNGSSPFGRLSNVGARNGLANDAENSLSQPVVSKKPLVKALAEPKIKVAPLKREPVAPRPRPAPASMSPLTSPTKSVSPPYSTDYKAPKPKSSPSSGAGAAAPPVKHTEPCPPGMAECGMCGRRFAEDRIGKHEDVCRKTKQKKRKAFDPVKMRTQGTEAESFVKSAGRRGAEPVKRQQQQQQKQQQSTSKGNWRKKHEEFIETIRQARMVKQIMDAGGKLSDLPPPKPMDTSDYIQCPHCSRRFSEGAAERHIPRCANIKSNKQAPKGRK</sequence>
<proteinExistence type="inferred from homology"/>
<accession>A0A8S1DGQ2</accession>
<evidence type="ECO:0000256" key="3">
    <source>
        <dbReference type="ARBA" id="ARBA00012980"/>
    </source>
</evidence>
<evidence type="ECO:0000256" key="4">
    <source>
        <dbReference type="ARBA" id="ARBA00017144"/>
    </source>
</evidence>
<dbReference type="NCBIfam" id="TIGR00041">
    <property type="entry name" value="DTMP_kinase"/>
    <property type="match status" value="1"/>
</dbReference>
<evidence type="ECO:0000259" key="16">
    <source>
        <dbReference type="PROSITE" id="PS52027"/>
    </source>
</evidence>
<dbReference type="FunFam" id="3.40.50.300:FF:000679">
    <property type="entry name" value="Thymidylate kinase"/>
    <property type="match status" value="1"/>
</dbReference>
<keyword evidence="10" id="KW-0418">Kinase</keyword>
<evidence type="ECO:0000256" key="10">
    <source>
        <dbReference type="ARBA" id="ARBA00022777"/>
    </source>
</evidence>
<dbReference type="GO" id="GO:0006227">
    <property type="term" value="P:dUDP biosynthetic process"/>
    <property type="evidence" value="ECO:0007669"/>
    <property type="project" value="TreeGrafter"/>
</dbReference>
<feature type="region of interest" description="Disordered" evidence="14">
    <location>
        <begin position="673"/>
        <end position="738"/>
    </location>
</feature>
<dbReference type="GO" id="GO:0005739">
    <property type="term" value="C:mitochondrion"/>
    <property type="evidence" value="ECO:0007669"/>
    <property type="project" value="TreeGrafter"/>
</dbReference>
<keyword evidence="8" id="KW-0547">Nucleotide-binding</keyword>
<feature type="compositionally biased region" description="Polar residues" evidence="14">
    <location>
        <begin position="605"/>
        <end position="618"/>
    </location>
</feature>
<dbReference type="PROSITE" id="PS50174">
    <property type="entry name" value="G_PATCH"/>
    <property type="match status" value="1"/>
</dbReference>
<comment type="similarity">
    <text evidence="2">Belongs to the thymidylate kinase family.</text>
</comment>
<evidence type="ECO:0000256" key="7">
    <source>
        <dbReference type="ARBA" id="ARBA00022727"/>
    </source>
</evidence>
<dbReference type="PROSITE" id="PS01331">
    <property type="entry name" value="THYMIDYLATE_KINASE"/>
    <property type="match status" value="1"/>
</dbReference>
<protein>
    <recommendedName>
        <fullName evidence="4">Thymidylate kinase</fullName>
        <ecNumber evidence="3">2.7.4.9</ecNumber>
    </recommendedName>
</protein>
<feature type="domain" description="C2HC/C3H-type" evidence="16">
    <location>
        <begin position="651"/>
        <end position="680"/>
    </location>
</feature>
<dbReference type="InterPro" id="IPR018094">
    <property type="entry name" value="Thymidylate_kinase"/>
</dbReference>
<dbReference type="GO" id="GO:0006235">
    <property type="term" value="P:dTTP biosynthetic process"/>
    <property type="evidence" value="ECO:0007669"/>
    <property type="project" value="TreeGrafter"/>
</dbReference>
<feature type="region of interest" description="Disordered" evidence="14">
    <location>
        <begin position="588"/>
        <end position="653"/>
    </location>
</feature>
<keyword evidence="7" id="KW-0545">Nucleotide biosynthesis</keyword>
<evidence type="ECO:0000256" key="14">
    <source>
        <dbReference type="SAM" id="MobiDB-lite"/>
    </source>
</evidence>
<evidence type="ECO:0000256" key="12">
    <source>
        <dbReference type="ARBA" id="ARBA00022840"/>
    </source>
</evidence>
<evidence type="ECO:0000256" key="5">
    <source>
        <dbReference type="ARBA" id="ARBA00022679"/>
    </source>
</evidence>
<evidence type="ECO:0000256" key="9">
    <source>
        <dbReference type="ARBA" id="ARBA00022771"/>
    </source>
</evidence>
<feature type="domain" description="C2HC/C3H-type" evidence="16">
    <location>
        <begin position="771"/>
        <end position="800"/>
    </location>
</feature>
<dbReference type="InterPro" id="IPR000467">
    <property type="entry name" value="G_patch_dom"/>
</dbReference>
<dbReference type="GO" id="GO:0008270">
    <property type="term" value="F:zinc ion binding"/>
    <property type="evidence" value="ECO:0007669"/>
    <property type="project" value="UniProtKB-KW"/>
</dbReference>
<evidence type="ECO:0000256" key="8">
    <source>
        <dbReference type="ARBA" id="ARBA00022741"/>
    </source>
</evidence>
<evidence type="ECO:0000313" key="18">
    <source>
        <dbReference type="Proteomes" id="UP000494165"/>
    </source>
</evidence>
<feature type="compositionally biased region" description="Low complexity" evidence="14">
    <location>
        <begin position="627"/>
        <end position="641"/>
    </location>
</feature>
<comment type="pathway">
    <text evidence="1">Pyrimidine metabolism; dTTP biosynthesis.</text>
</comment>
<dbReference type="Gene3D" id="3.30.160.60">
    <property type="entry name" value="Classic Zinc Finger"/>
    <property type="match status" value="1"/>
</dbReference>
<keyword evidence="5" id="KW-0808">Transferase</keyword>
<organism evidence="17 18">
    <name type="scientific">Cloeon dipterum</name>
    <dbReference type="NCBI Taxonomy" id="197152"/>
    <lineage>
        <taxon>Eukaryota</taxon>
        <taxon>Metazoa</taxon>
        <taxon>Ecdysozoa</taxon>
        <taxon>Arthropoda</taxon>
        <taxon>Hexapoda</taxon>
        <taxon>Insecta</taxon>
        <taxon>Pterygota</taxon>
        <taxon>Palaeoptera</taxon>
        <taxon>Ephemeroptera</taxon>
        <taxon>Pisciforma</taxon>
        <taxon>Baetidae</taxon>
        <taxon>Cloeon</taxon>
    </lineage>
</organism>
<dbReference type="GO" id="GO:0005634">
    <property type="term" value="C:nucleus"/>
    <property type="evidence" value="ECO:0007669"/>
    <property type="project" value="TreeGrafter"/>
</dbReference>
<dbReference type="SMART" id="SM00443">
    <property type="entry name" value="G_patch"/>
    <property type="match status" value="1"/>
</dbReference>
<dbReference type="GO" id="GO:0003676">
    <property type="term" value="F:nucleic acid binding"/>
    <property type="evidence" value="ECO:0007669"/>
    <property type="project" value="InterPro"/>
</dbReference>
<dbReference type="Pfam" id="PF01585">
    <property type="entry name" value="G-patch"/>
    <property type="match status" value="1"/>
</dbReference>
<keyword evidence="18" id="KW-1185">Reference proteome</keyword>
<dbReference type="GO" id="GO:0005829">
    <property type="term" value="C:cytosol"/>
    <property type="evidence" value="ECO:0007669"/>
    <property type="project" value="TreeGrafter"/>
</dbReference>
<dbReference type="Pfam" id="PF13913">
    <property type="entry name" value="zf-C2HC_2"/>
    <property type="match status" value="2"/>
</dbReference>
<dbReference type="OrthoDB" id="425602at2759"/>
<evidence type="ECO:0000256" key="6">
    <source>
        <dbReference type="ARBA" id="ARBA00022723"/>
    </source>
</evidence>
<name>A0A8S1DGQ2_9INSE</name>
<dbReference type="EC" id="2.7.4.9" evidence="3"/>
<dbReference type="InterPro" id="IPR039430">
    <property type="entry name" value="Thymidylate_kin-like_dom"/>
</dbReference>
<dbReference type="GO" id="GO:0005524">
    <property type="term" value="F:ATP binding"/>
    <property type="evidence" value="ECO:0007669"/>
    <property type="project" value="UniProtKB-KW"/>
</dbReference>
<keyword evidence="6" id="KW-0479">Metal-binding</keyword>
<evidence type="ECO:0000259" key="15">
    <source>
        <dbReference type="PROSITE" id="PS50174"/>
    </source>
</evidence>
<dbReference type="GO" id="GO:0004798">
    <property type="term" value="F:dTMP kinase activity"/>
    <property type="evidence" value="ECO:0007669"/>
    <property type="project" value="UniProtKB-EC"/>
</dbReference>